<name>A0A7G9W778_ALKCA</name>
<dbReference type="KEGG" id="acae:HYG86_06975"/>
<keyword evidence="1" id="KW-0812">Transmembrane</keyword>
<keyword evidence="1" id="KW-0472">Membrane</keyword>
<keyword evidence="1" id="KW-1133">Transmembrane helix</keyword>
<keyword evidence="3" id="KW-1185">Reference proteome</keyword>
<accession>A0A7G9W778</accession>
<gene>
    <name evidence="2" type="ORF">HYG86_06975</name>
</gene>
<dbReference type="Proteomes" id="UP000516160">
    <property type="component" value="Chromosome"/>
</dbReference>
<protein>
    <submittedName>
        <fullName evidence="2">Uncharacterized protein</fullName>
    </submittedName>
</protein>
<dbReference type="EMBL" id="CP058559">
    <property type="protein sequence ID" value="QNO14540.1"/>
    <property type="molecule type" value="Genomic_DNA"/>
</dbReference>
<reference evidence="2 3" key="1">
    <citation type="submission" date="2020-07" db="EMBL/GenBank/DDBJ databases">
        <title>Alkalicella. sp. LB2 genome.</title>
        <authorList>
            <person name="Postec A."/>
            <person name="Quemeneur M."/>
        </authorList>
    </citation>
    <scope>NUCLEOTIDE SEQUENCE [LARGE SCALE GENOMIC DNA]</scope>
    <source>
        <strain evidence="2 3">LB2</strain>
    </source>
</reference>
<proteinExistence type="predicted"/>
<evidence type="ECO:0000313" key="2">
    <source>
        <dbReference type="EMBL" id="QNO14540.1"/>
    </source>
</evidence>
<dbReference type="RefSeq" id="WP_213168318.1">
    <property type="nucleotide sequence ID" value="NZ_CP058559.1"/>
</dbReference>
<feature type="transmembrane region" description="Helical" evidence="1">
    <location>
        <begin position="57"/>
        <end position="75"/>
    </location>
</feature>
<feature type="transmembrane region" description="Helical" evidence="1">
    <location>
        <begin position="87"/>
        <end position="105"/>
    </location>
</feature>
<dbReference type="AlphaFoldDB" id="A0A7G9W778"/>
<evidence type="ECO:0000313" key="3">
    <source>
        <dbReference type="Proteomes" id="UP000516160"/>
    </source>
</evidence>
<feature type="transmembrane region" description="Helical" evidence="1">
    <location>
        <begin position="121"/>
        <end position="141"/>
    </location>
</feature>
<organism evidence="2 3">
    <name type="scientific">Alkalicella caledoniensis</name>
    <dbReference type="NCBI Taxonomy" id="2731377"/>
    <lineage>
        <taxon>Bacteria</taxon>
        <taxon>Bacillati</taxon>
        <taxon>Bacillota</taxon>
        <taxon>Clostridia</taxon>
        <taxon>Eubacteriales</taxon>
        <taxon>Proteinivoracaceae</taxon>
        <taxon>Alkalicella</taxon>
    </lineage>
</organism>
<evidence type="ECO:0000256" key="1">
    <source>
        <dbReference type="SAM" id="Phobius"/>
    </source>
</evidence>
<feature type="transmembrane region" description="Helical" evidence="1">
    <location>
        <begin position="6"/>
        <end position="27"/>
    </location>
</feature>
<sequence>MELTSVFNFVFSVIPRSFVAVYFCLSFIKLRPKVGQFVSSSLLFAFVIWISRAVFSFGFHSLVPMMFLAYILHHISYERLNSTFSIAVIYFTLLYIIDFFVLYIYNSITNLSIEQIWSLEFIRVILTIPASLFFLCVGFLIRWQLRRNLKDLATVARY</sequence>